<gene>
    <name evidence="1" type="ORF">AAWM_08691</name>
</gene>
<proteinExistence type="predicted"/>
<keyword evidence="2" id="KW-1185">Reference proteome</keyword>
<sequence length="92" mass="9990">MHAEPVGAPIASSRSATSILSLCGSSSPSSASSKPRVVLQRRFQQVCAIIEGDSALDAKLVSKEFITSQSVDNLFDKVVYRVSLKIRKRRPE</sequence>
<protein>
    <submittedName>
        <fullName evidence="1">Uncharacterized protein</fullName>
    </submittedName>
</protein>
<comment type="caution">
    <text evidence="1">The sequence shown here is derived from an EMBL/GenBank/DDBJ whole genome shotgun (WGS) entry which is preliminary data.</text>
</comment>
<evidence type="ECO:0000313" key="1">
    <source>
        <dbReference type="EMBL" id="GCB25806.1"/>
    </source>
</evidence>
<reference evidence="1 2" key="1">
    <citation type="submission" date="2016-09" db="EMBL/GenBank/DDBJ databases">
        <title>Aspergillus awamori IFM 58123T.</title>
        <authorList>
            <person name="Kusuya Y."/>
            <person name="Shimizu M."/>
            <person name="Takahashi H."/>
            <person name="Yaguchi T."/>
        </authorList>
    </citation>
    <scope>NUCLEOTIDE SEQUENCE [LARGE SCALE GENOMIC DNA]</scope>
    <source>
        <strain evidence="1 2">IFM 58123</strain>
    </source>
</reference>
<accession>A0A401L2T6</accession>
<dbReference type="Proteomes" id="UP000286921">
    <property type="component" value="Unassembled WGS sequence"/>
</dbReference>
<dbReference type="EMBL" id="BDHI01000022">
    <property type="protein sequence ID" value="GCB25806.1"/>
    <property type="molecule type" value="Genomic_DNA"/>
</dbReference>
<dbReference type="AlphaFoldDB" id="A0A401L2T6"/>
<evidence type="ECO:0000313" key="2">
    <source>
        <dbReference type="Proteomes" id="UP000286921"/>
    </source>
</evidence>
<organism evidence="1 2">
    <name type="scientific">Aspergillus awamori</name>
    <name type="common">Black koji mold</name>
    <dbReference type="NCBI Taxonomy" id="105351"/>
    <lineage>
        <taxon>Eukaryota</taxon>
        <taxon>Fungi</taxon>
        <taxon>Dikarya</taxon>
        <taxon>Ascomycota</taxon>
        <taxon>Pezizomycotina</taxon>
        <taxon>Eurotiomycetes</taxon>
        <taxon>Eurotiomycetidae</taxon>
        <taxon>Eurotiales</taxon>
        <taxon>Aspergillaceae</taxon>
        <taxon>Aspergillus</taxon>
    </lineage>
</organism>
<name>A0A401L2T6_ASPAW</name>